<dbReference type="InterPro" id="IPR029033">
    <property type="entry name" value="His_PPase_superfam"/>
</dbReference>
<dbReference type="AlphaFoldDB" id="A0A371PPJ7"/>
<dbReference type="PANTHER" id="PTHR47623:SF1">
    <property type="entry name" value="OS09G0287300 PROTEIN"/>
    <property type="match status" value="1"/>
</dbReference>
<keyword evidence="2" id="KW-1185">Reference proteome</keyword>
<dbReference type="Gene3D" id="3.40.50.1240">
    <property type="entry name" value="Phosphoglycerate mutase-like"/>
    <property type="match status" value="1"/>
</dbReference>
<dbReference type="InterPro" id="IPR013078">
    <property type="entry name" value="His_Pase_superF_clade-1"/>
</dbReference>
<dbReference type="RefSeq" id="WP_128512545.1">
    <property type="nucleotide sequence ID" value="NZ_JBIRQD010000024.1"/>
</dbReference>
<organism evidence="1 2">
    <name type="scientific">Streptomyces inhibens</name>
    <dbReference type="NCBI Taxonomy" id="2293571"/>
    <lineage>
        <taxon>Bacteria</taxon>
        <taxon>Bacillati</taxon>
        <taxon>Actinomycetota</taxon>
        <taxon>Actinomycetes</taxon>
        <taxon>Kitasatosporales</taxon>
        <taxon>Streptomycetaceae</taxon>
        <taxon>Streptomyces</taxon>
    </lineage>
</organism>
<sequence length="171" mass="18663">MSADTLRRVVILRHAKSDWPQVDDHERPLAKRGRKDAPVAGRWLAGSGITLDLALCSTAARCRETWELAAPELSERPRTSYEERLYEASPGELIAVLNEVSDEVHDLLLIGHNPGAQGLVDILASEAEDDALARFHRGFPTSAIAVLTLNGSWQGVEPGVGRLVAFWAPHA</sequence>
<dbReference type="CDD" id="cd07067">
    <property type="entry name" value="HP_PGM_like"/>
    <property type="match status" value="1"/>
</dbReference>
<evidence type="ECO:0000313" key="1">
    <source>
        <dbReference type="EMBL" id="REK84436.1"/>
    </source>
</evidence>
<evidence type="ECO:0000313" key="2">
    <source>
        <dbReference type="Proteomes" id="UP000262477"/>
    </source>
</evidence>
<dbReference type="PANTHER" id="PTHR47623">
    <property type="entry name" value="OS09G0287300 PROTEIN"/>
    <property type="match status" value="1"/>
</dbReference>
<dbReference type="Proteomes" id="UP000262477">
    <property type="component" value="Unassembled WGS sequence"/>
</dbReference>
<reference evidence="1 2" key="1">
    <citation type="submission" date="2018-08" db="EMBL/GenBank/DDBJ databases">
        <title>Streptomyces NEAU-D10 sp. nov., a novel Actinomycete isolated from soil.</title>
        <authorList>
            <person name="Jin L."/>
        </authorList>
    </citation>
    <scope>NUCLEOTIDE SEQUENCE [LARGE SCALE GENOMIC DNA]</scope>
    <source>
        <strain evidence="1 2">NEAU-D10</strain>
    </source>
</reference>
<gene>
    <name evidence="1" type="ORF">DY245_43030</name>
</gene>
<accession>A0A371PPJ7</accession>
<dbReference type="Pfam" id="PF00300">
    <property type="entry name" value="His_Phos_1"/>
    <property type="match status" value="1"/>
</dbReference>
<protein>
    <submittedName>
        <fullName evidence="1">Histidine phosphatase family protein</fullName>
    </submittedName>
</protein>
<dbReference type="SUPFAM" id="SSF53254">
    <property type="entry name" value="Phosphoglycerate mutase-like"/>
    <property type="match status" value="1"/>
</dbReference>
<dbReference type="EMBL" id="QUAC01000484">
    <property type="protein sequence ID" value="REK84436.1"/>
    <property type="molecule type" value="Genomic_DNA"/>
</dbReference>
<proteinExistence type="predicted"/>
<name>A0A371PPJ7_STRIH</name>
<comment type="caution">
    <text evidence="1">The sequence shown here is derived from an EMBL/GenBank/DDBJ whole genome shotgun (WGS) entry which is preliminary data.</text>
</comment>
<dbReference type="OrthoDB" id="9810154at2"/>